<dbReference type="InterPro" id="IPR043733">
    <property type="entry name" value="DUF5677"/>
</dbReference>
<gene>
    <name evidence="2" type="ORF">GALL_175290</name>
</gene>
<reference evidence="2" key="1">
    <citation type="submission" date="2016-10" db="EMBL/GenBank/DDBJ databases">
        <title>Sequence of Gallionella enrichment culture.</title>
        <authorList>
            <person name="Poehlein A."/>
            <person name="Muehling M."/>
            <person name="Daniel R."/>
        </authorList>
    </citation>
    <scope>NUCLEOTIDE SEQUENCE</scope>
</reference>
<comment type="caution">
    <text evidence="2">The sequence shown here is derived from an EMBL/GenBank/DDBJ whole genome shotgun (WGS) entry which is preliminary data.</text>
</comment>
<feature type="compositionally biased region" description="Basic residues" evidence="1">
    <location>
        <begin position="1"/>
        <end position="13"/>
    </location>
</feature>
<organism evidence="2">
    <name type="scientific">mine drainage metagenome</name>
    <dbReference type="NCBI Taxonomy" id="410659"/>
    <lineage>
        <taxon>unclassified sequences</taxon>
        <taxon>metagenomes</taxon>
        <taxon>ecological metagenomes</taxon>
    </lineage>
</organism>
<name>A0A1J5S8S9_9ZZZZ</name>
<accession>A0A1J5S8S9</accession>
<dbReference type="AlphaFoldDB" id="A0A1J5S8S9"/>
<proteinExistence type="predicted"/>
<protein>
    <submittedName>
        <fullName evidence="2">Uncharacterized protein</fullName>
    </submittedName>
</protein>
<dbReference type="EMBL" id="MLJW01000095">
    <property type="protein sequence ID" value="OIR00464.1"/>
    <property type="molecule type" value="Genomic_DNA"/>
</dbReference>
<dbReference type="Pfam" id="PF18928">
    <property type="entry name" value="DUF5677"/>
    <property type="match status" value="1"/>
</dbReference>
<sequence length="511" mass="57847">MSKKQREKKHSGRGQKLTSPLSSHSRVGKTLVPPMMQMKNISFQSWSNNRLPEMLWACLVVSVLPREAALGAFREISAIGIKYREEQDRPAKGWSLDLSALPTQPPEIFEHLVNTVTRHPLGYAALRPLLLLENLPGTELWRAALATEASDDDWRTLGSAVLLTFDHQSQQATDVRWLRLLFKLGLGELRFPKELTERIDELIDYPNRGDMRKVRPFIRSSEGALAMFPDGAATNPWPDAFWTECLRRTGCVPAPPAKRDSQKRDTKAITRELLDVRKALLDHHARTITTTGVDAKHDAVFGFGLFALSCLLELMSGRNGFGITGRLLLRSLTECRISLAYLLRCGDEAMWVKFRSYGAGQAKLALLKFEEMPEDPTFVERATLESLANEDFYQEYVQIDLGHWCGKDLRKMAEDSGTKDDYDRIYGWASGFVHGQWGALRDSNMTHCLNPLHRFHRVPLWSHRMMEDAVPDAVGLINSILDDIDRAYPGFPARFKWKSTDGATVPETSRP</sequence>
<feature type="region of interest" description="Disordered" evidence="1">
    <location>
        <begin position="1"/>
        <end position="29"/>
    </location>
</feature>
<evidence type="ECO:0000256" key="1">
    <source>
        <dbReference type="SAM" id="MobiDB-lite"/>
    </source>
</evidence>
<feature type="compositionally biased region" description="Polar residues" evidence="1">
    <location>
        <begin position="16"/>
        <end position="25"/>
    </location>
</feature>
<evidence type="ECO:0000313" key="2">
    <source>
        <dbReference type="EMBL" id="OIR00464.1"/>
    </source>
</evidence>